<keyword evidence="9" id="KW-0547">Nucleotide-binding</keyword>
<feature type="compositionally biased region" description="Basic and acidic residues" evidence="6">
    <location>
        <begin position="624"/>
        <end position="641"/>
    </location>
</feature>
<dbReference type="PANTHER" id="PTHR45436:SF5">
    <property type="entry name" value="SENSOR HISTIDINE KINASE TRCS"/>
    <property type="match status" value="1"/>
</dbReference>
<dbReference type="Pfam" id="PF02518">
    <property type="entry name" value="HATPase_c"/>
    <property type="match status" value="1"/>
</dbReference>
<keyword evidence="10" id="KW-1185">Reference proteome</keyword>
<feature type="region of interest" description="Disordered" evidence="6">
    <location>
        <begin position="1"/>
        <end position="23"/>
    </location>
</feature>
<dbReference type="Proteomes" id="UP000000844">
    <property type="component" value="Chromosome"/>
</dbReference>
<organism evidence="9 10">
    <name type="scientific">Stackebrandtia nassauensis (strain DSM 44728 / CIP 108903 / NRRL B-16338 / NBRC 102104 / LLR-40K-21)</name>
    <dbReference type="NCBI Taxonomy" id="446470"/>
    <lineage>
        <taxon>Bacteria</taxon>
        <taxon>Bacillati</taxon>
        <taxon>Actinomycetota</taxon>
        <taxon>Actinomycetes</taxon>
        <taxon>Glycomycetales</taxon>
        <taxon>Glycomycetaceae</taxon>
        <taxon>Stackebrandtia</taxon>
    </lineage>
</organism>
<proteinExistence type="predicted"/>
<keyword evidence="3" id="KW-0597">Phosphoprotein</keyword>
<feature type="compositionally biased region" description="Basic and acidic residues" evidence="6">
    <location>
        <begin position="602"/>
        <end position="612"/>
    </location>
</feature>
<evidence type="ECO:0000256" key="1">
    <source>
        <dbReference type="ARBA" id="ARBA00000085"/>
    </source>
</evidence>
<dbReference type="AlphaFoldDB" id="D3QB38"/>
<evidence type="ECO:0000256" key="2">
    <source>
        <dbReference type="ARBA" id="ARBA00012438"/>
    </source>
</evidence>
<feature type="region of interest" description="Disordered" evidence="6">
    <location>
        <begin position="402"/>
        <end position="641"/>
    </location>
</feature>
<protein>
    <recommendedName>
        <fullName evidence="2">histidine kinase</fullName>
        <ecNumber evidence="2">2.7.13.3</ecNumber>
    </recommendedName>
</protein>
<dbReference type="InterPro" id="IPR050428">
    <property type="entry name" value="TCS_sensor_his_kinase"/>
</dbReference>
<feature type="transmembrane region" description="Helical" evidence="7">
    <location>
        <begin position="37"/>
        <end position="60"/>
    </location>
</feature>
<keyword evidence="7" id="KW-1133">Transmembrane helix</keyword>
<evidence type="ECO:0000256" key="5">
    <source>
        <dbReference type="ARBA" id="ARBA00022777"/>
    </source>
</evidence>
<keyword evidence="9" id="KW-0067">ATP-binding</keyword>
<dbReference type="EMBL" id="CP001778">
    <property type="protein sequence ID" value="ADD40855.1"/>
    <property type="molecule type" value="Genomic_DNA"/>
</dbReference>
<dbReference type="GO" id="GO:0005524">
    <property type="term" value="F:ATP binding"/>
    <property type="evidence" value="ECO:0007669"/>
    <property type="project" value="UniProtKB-KW"/>
</dbReference>
<feature type="region of interest" description="Disordered" evidence="6">
    <location>
        <begin position="651"/>
        <end position="670"/>
    </location>
</feature>
<dbReference type="PANTHER" id="PTHR45436">
    <property type="entry name" value="SENSOR HISTIDINE KINASE YKOH"/>
    <property type="match status" value="1"/>
</dbReference>
<dbReference type="HOGENOM" id="CLU_017312_0_0_11"/>
<evidence type="ECO:0000256" key="3">
    <source>
        <dbReference type="ARBA" id="ARBA00022553"/>
    </source>
</evidence>
<dbReference type="Gene3D" id="3.30.565.10">
    <property type="entry name" value="Histidine kinase-like ATPase, C-terminal domain"/>
    <property type="match status" value="1"/>
</dbReference>
<evidence type="ECO:0000256" key="4">
    <source>
        <dbReference type="ARBA" id="ARBA00022679"/>
    </source>
</evidence>
<sequence>MSQLPPTTARNVPPDDSRRTGYGVSGASIDDKLRSRLMWNAVLPPLVITLAAAGAFWYLLSAPAPVTTSTRVLVLCVAGVIALIAILWSVARASSVSFEAHGDLTEIRAMIPRGPEDLQAAVERWQRGERPHLPDPPSHDAGELPLLAYELDRFRTEAVDAVVRATTTSAVNGAPPGGVDVRVGVFVNLARRLQSLVHREIQLLDDLEAQVEDPDLLKGLFAVDHLATRIRRHAENLAVLGGAVSSRQWSKPVNMYVVLRSAVAEVEQYARVKLVRPIEGTLKGHAVADVIHLVAELVENATSFSNPNTQVLLRAQRVTAGIALEVEDRGLGMPREDQHRLNSMLSSPDQVDVAELLNDGRIGLFVVSTLARRHGVAVQLQTNIYGGIQAVIVLPHDMLGDAGQPKLEQQPAQQPQPEPPAQLEQRQVSAPPMPPRIPEEVPSAPAAAPAPAAPTAPSPAPAPTPASTPPVAPTSPAPVPSLSTEPPRPTRRPLPYAGRNTGAGGAASVSPDPRPTSERPPSPAMTSATEPVSPAALAESPVRQRPPSSLDDPSAGSGFVSVGGPPRLFEPGNPNETTGVIHMGPIPPEEESTPDSAGAAPDADRKPDDRPRLPQRRRQTHLVPELREVAAPRNEQLSEHDPGLMMAFQKGVNRAAPEAEDADGRFDGAS</sequence>
<name>D3QB38_STANL</name>
<dbReference type="eggNOG" id="COG2205">
    <property type="taxonomic scope" value="Bacteria"/>
</dbReference>
<keyword evidence="7" id="KW-0472">Membrane</keyword>
<feature type="transmembrane region" description="Helical" evidence="7">
    <location>
        <begin position="72"/>
        <end position="91"/>
    </location>
</feature>
<feature type="compositionally biased region" description="Pro residues" evidence="6">
    <location>
        <begin position="451"/>
        <end position="479"/>
    </location>
</feature>
<evidence type="ECO:0000313" key="10">
    <source>
        <dbReference type="Proteomes" id="UP000000844"/>
    </source>
</evidence>
<keyword evidence="5" id="KW-0418">Kinase</keyword>
<accession>D3QB38</accession>
<dbReference type="KEGG" id="sna:Snas_1145"/>
<dbReference type="SUPFAM" id="SSF55874">
    <property type="entry name" value="ATPase domain of HSP90 chaperone/DNA topoisomerase II/histidine kinase"/>
    <property type="match status" value="1"/>
</dbReference>
<gene>
    <name evidence="9" type="ordered locus">Snas_1145</name>
</gene>
<dbReference type="STRING" id="446470.Snas_1145"/>
<dbReference type="InterPro" id="IPR036890">
    <property type="entry name" value="HATPase_C_sf"/>
</dbReference>
<evidence type="ECO:0000256" key="7">
    <source>
        <dbReference type="SAM" id="Phobius"/>
    </source>
</evidence>
<keyword evidence="7" id="KW-0812">Transmembrane</keyword>
<feature type="domain" description="Histidine kinase/HSP90-like ATPase" evidence="8">
    <location>
        <begin position="285"/>
        <end position="398"/>
    </location>
</feature>
<feature type="compositionally biased region" description="Low complexity" evidence="6">
    <location>
        <begin position="404"/>
        <end position="413"/>
    </location>
</feature>
<dbReference type="SMART" id="SM00387">
    <property type="entry name" value="HATPase_c"/>
    <property type="match status" value="1"/>
</dbReference>
<dbReference type="GO" id="GO:0004673">
    <property type="term" value="F:protein histidine kinase activity"/>
    <property type="evidence" value="ECO:0007669"/>
    <property type="project" value="UniProtKB-EC"/>
</dbReference>
<dbReference type="GO" id="GO:0005886">
    <property type="term" value="C:plasma membrane"/>
    <property type="evidence" value="ECO:0007669"/>
    <property type="project" value="TreeGrafter"/>
</dbReference>
<feature type="compositionally biased region" description="Polar residues" evidence="6">
    <location>
        <begin position="1"/>
        <end position="10"/>
    </location>
</feature>
<keyword evidence="4" id="KW-0808">Transferase</keyword>
<dbReference type="PRINTS" id="PR01217">
    <property type="entry name" value="PRICHEXTENSN"/>
</dbReference>
<evidence type="ECO:0000256" key="6">
    <source>
        <dbReference type="SAM" id="MobiDB-lite"/>
    </source>
</evidence>
<feature type="compositionally biased region" description="Low complexity" evidence="6">
    <location>
        <begin position="440"/>
        <end position="450"/>
    </location>
</feature>
<evidence type="ECO:0000313" key="9">
    <source>
        <dbReference type="EMBL" id="ADD40855.1"/>
    </source>
</evidence>
<dbReference type="EC" id="2.7.13.3" evidence="2"/>
<reference evidence="9 10" key="1">
    <citation type="journal article" date="2009" name="Stand. Genomic Sci.">
        <title>Complete genome sequence of Stackebrandtia nassauensis type strain (LLR-40K-21).</title>
        <authorList>
            <person name="Munk C."/>
            <person name="Lapidus A."/>
            <person name="Copeland A."/>
            <person name="Jando M."/>
            <person name="Mayilraj S."/>
            <person name="Glavina Del Rio T."/>
            <person name="Nolan M."/>
            <person name="Chen F."/>
            <person name="Lucas S."/>
            <person name="Tice H."/>
            <person name="Cheng J.F."/>
            <person name="Han C."/>
            <person name="Detter J.C."/>
            <person name="Bruce D."/>
            <person name="Goodwin L."/>
            <person name="Chain P."/>
            <person name="Pitluck S."/>
            <person name="Goker M."/>
            <person name="Ovchinikova G."/>
            <person name="Pati A."/>
            <person name="Ivanova N."/>
            <person name="Mavromatis K."/>
            <person name="Chen A."/>
            <person name="Palaniappan K."/>
            <person name="Land M."/>
            <person name="Hauser L."/>
            <person name="Chang Y.J."/>
            <person name="Jeffries C.D."/>
            <person name="Bristow J."/>
            <person name="Eisen J.A."/>
            <person name="Markowitz V."/>
            <person name="Hugenholtz P."/>
            <person name="Kyrpides N.C."/>
            <person name="Klenk H.P."/>
        </authorList>
    </citation>
    <scope>NUCLEOTIDE SEQUENCE [LARGE SCALE GENOMIC DNA]</scope>
    <source>
        <strain evidence="10">DSM 44728 / CIP 108903 / NRRL B-16338 / NBRC 102104 / LLR-40K-21</strain>
    </source>
</reference>
<comment type="catalytic activity">
    <reaction evidence="1">
        <text>ATP + protein L-histidine = ADP + protein N-phospho-L-histidine.</text>
        <dbReference type="EC" id="2.7.13.3"/>
    </reaction>
</comment>
<dbReference type="InterPro" id="IPR003594">
    <property type="entry name" value="HATPase_dom"/>
</dbReference>
<dbReference type="GO" id="GO:0000160">
    <property type="term" value="P:phosphorelay signal transduction system"/>
    <property type="evidence" value="ECO:0007669"/>
    <property type="project" value="TreeGrafter"/>
</dbReference>
<evidence type="ECO:0000259" key="8">
    <source>
        <dbReference type="SMART" id="SM00387"/>
    </source>
</evidence>
<feature type="compositionally biased region" description="Pro residues" evidence="6">
    <location>
        <begin position="512"/>
        <end position="523"/>
    </location>
</feature>